<evidence type="ECO:0000313" key="4">
    <source>
        <dbReference type="WBParaSite" id="MBELARI_LOCUS18921"/>
    </source>
</evidence>
<dbReference type="InterPro" id="IPR056557">
    <property type="entry name" value="NELF-A_N"/>
</dbReference>
<feature type="region of interest" description="Disordered" evidence="1">
    <location>
        <begin position="624"/>
        <end position="691"/>
    </location>
</feature>
<evidence type="ECO:0000256" key="1">
    <source>
        <dbReference type="SAM" id="MobiDB-lite"/>
    </source>
</evidence>
<feature type="region of interest" description="Disordered" evidence="1">
    <location>
        <begin position="288"/>
        <end position="324"/>
    </location>
</feature>
<feature type="region of interest" description="Disordered" evidence="1">
    <location>
        <begin position="341"/>
        <end position="378"/>
    </location>
</feature>
<dbReference type="PROSITE" id="PS51838">
    <property type="entry name" value="HDAG"/>
    <property type="match status" value="1"/>
</dbReference>
<dbReference type="AlphaFoldDB" id="A0AAF3EXJ1"/>
<keyword evidence="3" id="KW-1185">Reference proteome</keyword>
<feature type="compositionally biased region" description="Low complexity" evidence="1">
    <location>
        <begin position="624"/>
        <end position="644"/>
    </location>
</feature>
<accession>A0AAF3EXJ1</accession>
<feature type="compositionally biased region" description="Polar residues" evidence="1">
    <location>
        <begin position="343"/>
        <end position="359"/>
    </location>
</feature>
<protein>
    <submittedName>
        <fullName evidence="4">HDAg domain-containing protein</fullName>
    </submittedName>
</protein>
<feature type="region of interest" description="Disordered" evidence="1">
    <location>
        <begin position="425"/>
        <end position="471"/>
    </location>
</feature>
<sequence length="811" mass="91891">MESYTPRTAASAPGTVLKDNDLVKWLEKKLGDSGEGWEGRNAASFLSKEMLEELETCFQKLETNTKVKLLTAIPHIQHRLMTKWRPQVEILLNLARRDADDWVEAVAEFYRELPQTSRIVPEPSASESHFYSALGELKEIVKRHAEAGDIRILPPTAQVMSHSVLKQQYGIAEAECEKHFTLRRKPRSHLLKMEVLKQAEAAANPIGKSKGSLHGLPICKVRSTARKPNNDLPMTKVVMNTCKLSAGFSNEPKKFQRPALKREGGAKLLDISEIPQSMKKRKIDVMAEERKRKADEKEEMKKKEKEEKEARIEEMKKRREEEKIAAEKKKAERFAMMKAAKVTSKSISRNPSLASQSSGDEGINKIAQEPPKANPKVTVDSGKMLFDLEKKSQKLIDDEERAAVRALTPDSPPMMSPISGIAIAQQSPQQQRLPHGGLFQQLPSEPPRRLLNQPQKSPLLSPTTSASPMQSPSALFQSINEPAQQRAFSNSNPNDRNSLMSQPMRAGIGRGARQDLHTLFQPLPQNNHQPQQQQQRNVPLLQERRPSSDDSPQPQQLQYRLSHMTQPPPAVQTTNQNRIGQQQGNAQPMRVVVQTTQPQQQQRLVQPIQVQLQSGGLFQTIPNQQTQNHQRAQQQQQQQQQQLQNAPQMIVQRRMSQTMQPLPASAQAQTQQAPPALRQPAPQNVNFNPDKNDQVRRQCEEMLRTANRLDQAGRQIVLDFMCGNKVNPRPDIGHIITIKLSETIEDGMMESGLVKMRVETFFQMDFSTGEWKRLRKCKLLTDEEMQQVGFQSPQQQQNSFMSYGQSAQRPY</sequence>
<feature type="compositionally biased region" description="Polar residues" evidence="1">
    <location>
        <begin position="557"/>
        <end position="586"/>
    </location>
</feature>
<feature type="region of interest" description="Disordered" evidence="1">
    <location>
        <begin position="788"/>
        <end position="811"/>
    </location>
</feature>
<feature type="compositionally biased region" description="Low complexity" evidence="1">
    <location>
        <begin position="660"/>
        <end position="683"/>
    </location>
</feature>
<name>A0AAF3EXJ1_9BILA</name>
<evidence type="ECO:0000259" key="2">
    <source>
        <dbReference type="PROSITE" id="PS51838"/>
    </source>
</evidence>
<feature type="compositionally biased region" description="Polar residues" evidence="1">
    <location>
        <begin position="798"/>
        <end position="811"/>
    </location>
</feature>
<dbReference type="Proteomes" id="UP000887575">
    <property type="component" value="Unassembled WGS sequence"/>
</dbReference>
<dbReference type="Pfam" id="PF23553">
    <property type="entry name" value="NELF-A_N"/>
    <property type="match status" value="1"/>
</dbReference>
<dbReference type="InterPro" id="IPR037517">
    <property type="entry name" value="HDAG_dom"/>
</dbReference>
<reference evidence="4" key="1">
    <citation type="submission" date="2024-02" db="UniProtKB">
        <authorList>
            <consortium name="WormBaseParasite"/>
        </authorList>
    </citation>
    <scope>IDENTIFICATION</scope>
</reference>
<evidence type="ECO:0000313" key="3">
    <source>
        <dbReference type="Proteomes" id="UP000887575"/>
    </source>
</evidence>
<proteinExistence type="predicted"/>
<feature type="compositionally biased region" description="Low complexity" evidence="1">
    <location>
        <begin position="788"/>
        <end position="797"/>
    </location>
</feature>
<feature type="region of interest" description="Disordered" evidence="1">
    <location>
        <begin position="522"/>
        <end position="595"/>
    </location>
</feature>
<feature type="domain" description="HDAg" evidence="2">
    <location>
        <begin position="102"/>
        <end position="269"/>
    </location>
</feature>
<feature type="compositionally biased region" description="Low complexity" evidence="1">
    <location>
        <begin position="522"/>
        <end position="541"/>
    </location>
</feature>
<organism evidence="3 4">
    <name type="scientific">Mesorhabditis belari</name>
    <dbReference type="NCBI Taxonomy" id="2138241"/>
    <lineage>
        <taxon>Eukaryota</taxon>
        <taxon>Metazoa</taxon>
        <taxon>Ecdysozoa</taxon>
        <taxon>Nematoda</taxon>
        <taxon>Chromadorea</taxon>
        <taxon>Rhabditida</taxon>
        <taxon>Rhabditina</taxon>
        <taxon>Rhabditomorpha</taxon>
        <taxon>Rhabditoidea</taxon>
        <taxon>Rhabditidae</taxon>
        <taxon>Mesorhabditinae</taxon>
        <taxon>Mesorhabditis</taxon>
    </lineage>
</organism>
<dbReference type="WBParaSite" id="MBELARI_LOCUS18921">
    <property type="protein sequence ID" value="MBELARI_LOCUS18921"/>
    <property type="gene ID" value="MBELARI_LOCUS18921"/>
</dbReference>
<feature type="compositionally biased region" description="Low complexity" evidence="1">
    <location>
        <begin position="457"/>
        <end position="468"/>
    </location>
</feature>